<dbReference type="NCBIfam" id="NF033746">
    <property type="entry name" value="class_D_sortase"/>
    <property type="match status" value="1"/>
</dbReference>
<accession>A0A1G8YBK7</accession>
<dbReference type="InterPro" id="IPR053525">
    <property type="entry name" value="Sortase_D"/>
</dbReference>
<dbReference type="Proteomes" id="UP000198694">
    <property type="component" value="Unassembled WGS sequence"/>
</dbReference>
<dbReference type="InterPro" id="IPR005754">
    <property type="entry name" value="Sortase"/>
</dbReference>
<evidence type="ECO:0000313" key="4">
    <source>
        <dbReference type="Proteomes" id="UP000198694"/>
    </source>
</evidence>
<keyword evidence="1" id="KW-0378">Hydrolase</keyword>
<gene>
    <name evidence="3" type="ORF">SAMN05216243_1516</name>
</gene>
<organism evidence="3 4">
    <name type="scientific">Sediminibacillus albus</name>
    <dbReference type="NCBI Taxonomy" id="407036"/>
    <lineage>
        <taxon>Bacteria</taxon>
        <taxon>Bacillati</taxon>
        <taxon>Bacillota</taxon>
        <taxon>Bacilli</taxon>
        <taxon>Bacillales</taxon>
        <taxon>Bacillaceae</taxon>
        <taxon>Sediminibacillus</taxon>
    </lineage>
</organism>
<dbReference type="AlphaFoldDB" id="A0A1G8YBK7"/>
<evidence type="ECO:0000256" key="2">
    <source>
        <dbReference type="PIRSR" id="PIRSR605754-1"/>
    </source>
</evidence>
<dbReference type="Gene3D" id="2.40.260.10">
    <property type="entry name" value="Sortase"/>
    <property type="match status" value="1"/>
</dbReference>
<dbReference type="SUPFAM" id="SSF63817">
    <property type="entry name" value="Sortase"/>
    <property type="match status" value="1"/>
</dbReference>
<sequence length="216" mass="24214">MRGKIGVFLLAVGFFLAGWNSYSWWKQTNVVISSKGMTQSMAANWSDIDEKEAAIQPTKKSYSFTHSEYPKDQLQAGQKIGYLDIPKLESVYPAFWGTDKQTLKQGVGMYNSAATTLPTEAGHTALAGHRDTVFAGVDKLQPGDKIYLRFENHKYEYEIKKTSVTNADDRTVLTKKESPTLTLTTCYPFDFIGSAPERYIVQAKLTGTKAVEKIRF</sequence>
<dbReference type="OrthoDB" id="165822at2"/>
<evidence type="ECO:0000256" key="1">
    <source>
        <dbReference type="ARBA" id="ARBA00022801"/>
    </source>
</evidence>
<dbReference type="InterPro" id="IPR041999">
    <property type="entry name" value="Sortase_D_1"/>
</dbReference>
<dbReference type="InterPro" id="IPR023365">
    <property type="entry name" value="Sortase_dom-sf"/>
</dbReference>
<dbReference type="RefSeq" id="WP_093212678.1">
    <property type="nucleotide sequence ID" value="NZ_FNFL01000002.1"/>
</dbReference>
<evidence type="ECO:0000313" key="3">
    <source>
        <dbReference type="EMBL" id="SDK00053.1"/>
    </source>
</evidence>
<dbReference type="CDD" id="cd05828">
    <property type="entry name" value="Sortase_D_1"/>
    <property type="match status" value="1"/>
</dbReference>
<name>A0A1G8YBK7_9BACI</name>
<reference evidence="3 4" key="1">
    <citation type="submission" date="2016-10" db="EMBL/GenBank/DDBJ databases">
        <authorList>
            <person name="de Groot N.N."/>
        </authorList>
    </citation>
    <scope>NUCLEOTIDE SEQUENCE [LARGE SCALE GENOMIC DNA]</scope>
    <source>
        <strain evidence="3 4">CGMCC 1.6502</strain>
    </source>
</reference>
<feature type="active site" description="Proton donor/acceptor" evidence="2">
    <location>
        <position position="129"/>
    </location>
</feature>
<protein>
    <submittedName>
        <fullName evidence="3">Sortase A</fullName>
    </submittedName>
</protein>
<dbReference type="Pfam" id="PF04203">
    <property type="entry name" value="Sortase"/>
    <property type="match status" value="1"/>
</dbReference>
<dbReference type="NCBIfam" id="TIGR01076">
    <property type="entry name" value="sortase_fam"/>
    <property type="match status" value="1"/>
</dbReference>
<keyword evidence="4" id="KW-1185">Reference proteome</keyword>
<dbReference type="EMBL" id="FNFL01000002">
    <property type="protein sequence ID" value="SDK00053.1"/>
    <property type="molecule type" value="Genomic_DNA"/>
</dbReference>
<feature type="active site" description="Acyl-thioester intermediate" evidence="2">
    <location>
        <position position="186"/>
    </location>
</feature>
<dbReference type="STRING" id="407036.SAMN05216243_1516"/>
<proteinExistence type="predicted"/>
<dbReference type="GO" id="GO:0016787">
    <property type="term" value="F:hydrolase activity"/>
    <property type="evidence" value="ECO:0007669"/>
    <property type="project" value="UniProtKB-KW"/>
</dbReference>